<name>A0A8J7JDZ0_9CYAN</name>
<keyword evidence="1" id="KW-0812">Transmembrane</keyword>
<evidence type="ECO:0000313" key="2">
    <source>
        <dbReference type="EMBL" id="MBE9118540.1"/>
    </source>
</evidence>
<dbReference type="AlphaFoldDB" id="A0A8J7JDZ0"/>
<reference evidence="2" key="1">
    <citation type="submission" date="2020-10" db="EMBL/GenBank/DDBJ databases">
        <authorList>
            <person name="Castelo-Branco R."/>
            <person name="Eusebio N."/>
            <person name="Adriana R."/>
            <person name="Vieira A."/>
            <person name="Brugerolle De Fraissinette N."/>
            <person name="Rezende De Castro R."/>
            <person name="Schneider M.P."/>
            <person name="Vasconcelos V."/>
            <person name="Leao P.N."/>
        </authorList>
    </citation>
    <scope>NUCLEOTIDE SEQUENCE</scope>
    <source>
        <strain evidence="2">LEGE 07157</strain>
    </source>
</reference>
<dbReference type="EMBL" id="JADEWZ010000051">
    <property type="protein sequence ID" value="MBE9118540.1"/>
    <property type="molecule type" value="Genomic_DNA"/>
</dbReference>
<keyword evidence="3" id="KW-1185">Reference proteome</keyword>
<accession>A0A8J7JDZ0</accession>
<sequence>MFKWVIAIDLIFALVNFYLAWKIWKFRRVLAKTALTLACIERQTRTVLYPAPRVILTGKRGTHALRERYRSLQIYLQQVQQILTILQFLPIGQRWIWQQRQRKSG</sequence>
<gene>
    <name evidence="2" type="ORF">IQ249_21870</name>
</gene>
<protein>
    <submittedName>
        <fullName evidence="2">Uncharacterized protein</fullName>
    </submittedName>
</protein>
<dbReference type="Proteomes" id="UP000654482">
    <property type="component" value="Unassembled WGS sequence"/>
</dbReference>
<feature type="transmembrane region" description="Helical" evidence="1">
    <location>
        <begin position="6"/>
        <end position="24"/>
    </location>
</feature>
<evidence type="ECO:0000256" key="1">
    <source>
        <dbReference type="SAM" id="Phobius"/>
    </source>
</evidence>
<evidence type="ECO:0000313" key="3">
    <source>
        <dbReference type="Proteomes" id="UP000654482"/>
    </source>
</evidence>
<keyword evidence="1" id="KW-0472">Membrane</keyword>
<keyword evidence="1" id="KW-1133">Transmembrane helix</keyword>
<proteinExistence type="predicted"/>
<organism evidence="2 3">
    <name type="scientific">Lusitaniella coriacea LEGE 07157</name>
    <dbReference type="NCBI Taxonomy" id="945747"/>
    <lineage>
        <taxon>Bacteria</taxon>
        <taxon>Bacillati</taxon>
        <taxon>Cyanobacteriota</taxon>
        <taxon>Cyanophyceae</taxon>
        <taxon>Spirulinales</taxon>
        <taxon>Lusitaniellaceae</taxon>
        <taxon>Lusitaniella</taxon>
    </lineage>
</organism>
<comment type="caution">
    <text evidence="2">The sequence shown here is derived from an EMBL/GenBank/DDBJ whole genome shotgun (WGS) entry which is preliminary data.</text>
</comment>